<keyword evidence="2" id="KW-1185">Reference proteome</keyword>
<organism evidence="1 2">
    <name type="scientific">Portunus trituberculatus</name>
    <name type="common">Swimming crab</name>
    <name type="synonym">Neptunus trituberculatus</name>
    <dbReference type="NCBI Taxonomy" id="210409"/>
    <lineage>
        <taxon>Eukaryota</taxon>
        <taxon>Metazoa</taxon>
        <taxon>Ecdysozoa</taxon>
        <taxon>Arthropoda</taxon>
        <taxon>Crustacea</taxon>
        <taxon>Multicrustacea</taxon>
        <taxon>Malacostraca</taxon>
        <taxon>Eumalacostraca</taxon>
        <taxon>Eucarida</taxon>
        <taxon>Decapoda</taxon>
        <taxon>Pleocyemata</taxon>
        <taxon>Brachyura</taxon>
        <taxon>Eubrachyura</taxon>
        <taxon>Portunoidea</taxon>
        <taxon>Portunidae</taxon>
        <taxon>Portuninae</taxon>
        <taxon>Portunus</taxon>
    </lineage>
</organism>
<dbReference type="EMBL" id="VSRR010001556">
    <property type="protein sequence ID" value="MPC26117.1"/>
    <property type="molecule type" value="Genomic_DNA"/>
</dbReference>
<accession>A0A5B7DYI7</accession>
<dbReference type="Proteomes" id="UP000324222">
    <property type="component" value="Unassembled WGS sequence"/>
</dbReference>
<name>A0A5B7DYI7_PORTR</name>
<reference evidence="1 2" key="1">
    <citation type="submission" date="2019-05" db="EMBL/GenBank/DDBJ databases">
        <title>Another draft genome of Portunus trituberculatus and its Hox gene families provides insights of decapod evolution.</title>
        <authorList>
            <person name="Jeong J.-H."/>
            <person name="Song I."/>
            <person name="Kim S."/>
            <person name="Choi T."/>
            <person name="Kim D."/>
            <person name="Ryu S."/>
            <person name="Kim W."/>
        </authorList>
    </citation>
    <scope>NUCLEOTIDE SEQUENCE [LARGE SCALE GENOMIC DNA]</scope>
    <source>
        <tissue evidence="1">Muscle</tissue>
    </source>
</reference>
<gene>
    <name evidence="1" type="ORF">E2C01_019249</name>
</gene>
<proteinExistence type="predicted"/>
<protein>
    <submittedName>
        <fullName evidence="1">Uncharacterized protein</fullName>
    </submittedName>
</protein>
<evidence type="ECO:0000313" key="1">
    <source>
        <dbReference type="EMBL" id="MPC26117.1"/>
    </source>
</evidence>
<comment type="caution">
    <text evidence="1">The sequence shown here is derived from an EMBL/GenBank/DDBJ whole genome shotgun (WGS) entry which is preliminary data.</text>
</comment>
<dbReference type="AlphaFoldDB" id="A0A5B7DYI7"/>
<sequence length="147" mass="16443">MGSHPPSPFLPTSTGHSHRDMPVTLRGHQVFWLLVSKHLLKCINPITNKLDKCLNFPEIKFTCDASHLSTNITIPHLLLFGLLLAGHPSRVLEGSVEQVIVHDEGILGVVKNQVFQRWVDEEWLSKSVPMLTLMDLAMLNILVAPVQ</sequence>
<evidence type="ECO:0000313" key="2">
    <source>
        <dbReference type="Proteomes" id="UP000324222"/>
    </source>
</evidence>